<evidence type="ECO:0000313" key="1">
    <source>
        <dbReference type="EMBL" id="DAF95069.1"/>
    </source>
</evidence>
<evidence type="ECO:0008006" key="2">
    <source>
        <dbReference type="Google" id="ProtNLM"/>
    </source>
</evidence>
<organism evidence="1">
    <name type="scientific">Myoviridae sp. ctQf419</name>
    <dbReference type="NCBI Taxonomy" id="2825102"/>
    <lineage>
        <taxon>Viruses</taxon>
        <taxon>Duplodnaviria</taxon>
        <taxon>Heunggongvirae</taxon>
        <taxon>Uroviricota</taxon>
        <taxon>Caudoviricetes</taxon>
    </lineage>
</organism>
<name>A0A8S5UKQ0_9CAUD</name>
<reference evidence="1" key="1">
    <citation type="journal article" date="2021" name="Proc. Natl. Acad. Sci. U.S.A.">
        <title>A Catalog of Tens of Thousands of Viruses from Human Metagenomes Reveals Hidden Associations with Chronic Diseases.</title>
        <authorList>
            <person name="Tisza M.J."/>
            <person name="Buck C.B."/>
        </authorList>
    </citation>
    <scope>NUCLEOTIDE SEQUENCE</scope>
    <source>
        <strain evidence="1">CtQf419</strain>
    </source>
</reference>
<accession>A0A8S5UKQ0</accession>
<proteinExistence type="predicted"/>
<sequence>MPANIADCRIFLKFDEAGNRIDTLIEDHNLKITPKKPIIEYEQGEEIFLTIPAHGDVNDNAEAVSVPETKIPTGQYKQVEKVVGYTDEIFEPSVEGFTEVNYDQYLKMSGNASDGKEYRWDNNAGEPKEYVYVPSLEELKEQKLHEIKLGYIKDLYLPVWVEQTDGKVYGYDTDKDSQVDFMASYNRAKITGTTRYNVYVNKDDLSEKVFTVHNQEMFEAALSEAGIYQESVYAKLYELEDRVENAKTEEDLAKISW</sequence>
<protein>
    <recommendedName>
        <fullName evidence="2">DUF4376 domain-containing protein</fullName>
    </recommendedName>
</protein>
<dbReference type="EMBL" id="BK016102">
    <property type="protein sequence ID" value="DAF95069.1"/>
    <property type="molecule type" value="Genomic_DNA"/>
</dbReference>